<dbReference type="HOGENOM" id="CLU_010194_44_4_1"/>
<evidence type="ECO:0000256" key="2">
    <source>
        <dbReference type="ARBA" id="ARBA00022857"/>
    </source>
</evidence>
<dbReference type="SUPFAM" id="SSF51735">
    <property type="entry name" value="NAD(P)-binding Rossmann-fold domains"/>
    <property type="match status" value="1"/>
</dbReference>
<evidence type="ECO:0000256" key="1">
    <source>
        <dbReference type="ARBA" id="ARBA00006484"/>
    </source>
</evidence>
<sequence length="343" mass="36849">MFQPSIPPTPSGISLAGQTIIVTGGNSGVGFEAARQFLVLGAARLIITSRSASRGATAVAALKADPEVQLANGKAVIEAYELELADYRSGQRFVDRVRAEVPELDVLLANAGQFVTRRENVQSAAGGHERNMQVNCYTHLLICLELLPLLVATARARGVQGRPARITFTGSATHVLQETLTNDPVRFDAGETVIGHFDDPTHFSRLNRYADTKLCINAHVRKLAALTDSPDLVIVNNVCPGLLHATHLDDSLPFYLRYPTALARLVAGRSVQQGARTLVYAAVVGGPETNGTFLQQNKIHPGAKFLNTADGQKFIDALWTESVADCAKFDSTLGKYSHAPIAL</sequence>
<dbReference type="InterPro" id="IPR002347">
    <property type="entry name" value="SDR_fam"/>
</dbReference>
<dbReference type="AlphaFoldDB" id="F0X7Q0"/>
<comment type="similarity">
    <text evidence="1">Belongs to the short-chain dehydrogenases/reductases (SDR) family.</text>
</comment>
<protein>
    <submittedName>
        <fullName evidence="4">Short chain dehydrogenase reductase</fullName>
    </submittedName>
</protein>
<dbReference type="GO" id="GO:0016491">
    <property type="term" value="F:oxidoreductase activity"/>
    <property type="evidence" value="ECO:0007669"/>
    <property type="project" value="UniProtKB-KW"/>
</dbReference>
<proteinExistence type="inferred from homology"/>
<reference evidence="4 5" key="1">
    <citation type="journal article" date="2011" name="Proc. Natl. Acad. Sci. U.S.A.">
        <title>Genome and transcriptome analyses of the mountain pine beetle-fungal symbiont Grosmannia clavigera, a lodgepole pine pathogen.</title>
        <authorList>
            <person name="DiGuistini S."/>
            <person name="Wang Y."/>
            <person name="Liao N.Y."/>
            <person name="Taylor G."/>
            <person name="Tanguay P."/>
            <person name="Feau N."/>
            <person name="Henrissat B."/>
            <person name="Chan S.K."/>
            <person name="Hesse-Orce U."/>
            <person name="Alamouti S.M."/>
            <person name="Tsui C.K.M."/>
            <person name="Docking R.T."/>
            <person name="Levasseur A."/>
            <person name="Haridas S."/>
            <person name="Robertson G."/>
            <person name="Birol I."/>
            <person name="Holt R.A."/>
            <person name="Marra M.A."/>
            <person name="Hamelin R.C."/>
            <person name="Hirst M."/>
            <person name="Jones S.J.M."/>
            <person name="Bohlmann J."/>
            <person name="Breuil C."/>
        </authorList>
    </citation>
    <scope>NUCLEOTIDE SEQUENCE [LARGE SCALE GENOMIC DNA]</scope>
    <source>
        <strain evidence="5">kw1407 / UAMH 11150</strain>
    </source>
</reference>
<dbReference type="EMBL" id="GL629729">
    <property type="protein sequence ID" value="EFX06668.1"/>
    <property type="molecule type" value="Genomic_DNA"/>
</dbReference>
<dbReference type="InParanoid" id="F0X7Q0"/>
<dbReference type="GeneID" id="25980482"/>
<evidence type="ECO:0000256" key="3">
    <source>
        <dbReference type="ARBA" id="ARBA00023002"/>
    </source>
</evidence>
<keyword evidence="2" id="KW-0521">NADP</keyword>
<dbReference type="STRING" id="655863.F0X7Q0"/>
<gene>
    <name evidence="4" type="ORF">CMQ_6989</name>
</gene>
<evidence type="ECO:0000313" key="5">
    <source>
        <dbReference type="Proteomes" id="UP000007796"/>
    </source>
</evidence>
<dbReference type="InterPro" id="IPR036291">
    <property type="entry name" value="NAD(P)-bd_dom_sf"/>
</dbReference>
<dbReference type="Pfam" id="PF00106">
    <property type="entry name" value="adh_short"/>
    <property type="match status" value="1"/>
</dbReference>
<dbReference type="eggNOG" id="KOG1208">
    <property type="taxonomic scope" value="Eukaryota"/>
</dbReference>
<dbReference type="Gene3D" id="3.40.50.720">
    <property type="entry name" value="NAD(P)-binding Rossmann-like Domain"/>
    <property type="match status" value="1"/>
</dbReference>
<organism evidence="5">
    <name type="scientific">Grosmannia clavigera (strain kw1407 / UAMH 11150)</name>
    <name type="common">Blue stain fungus</name>
    <name type="synonym">Graphiocladiella clavigera</name>
    <dbReference type="NCBI Taxonomy" id="655863"/>
    <lineage>
        <taxon>Eukaryota</taxon>
        <taxon>Fungi</taxon>
        <taxon>Dikarya</taxon>
        <taxon>Ascomycota</taxon>
        <taxon>Pezizomycotina</taxon>
        <taxon>Sordariomycetes</taxon>
        <taxon>Sordariomycetidae</taxon>
        <taxon>Ophiostomatales</taxon>
        <taxon>Ophiostomataceae</taxon>
        <taxon>Leptographium</taxon>
    </lineage>
</organism>
<dbReference type="OrthoDB" id="542013at2759"/>
<dbReference type="Proteomes" id="UP000007796">
    <property type="component" value="Unassembled WGS sequence"/>
</dbReference>
<keyword evidence="5" id="KW-1185">Reference proteome</keyword>
<dbReference type="PANTHER" id="PTHR24320:SF252">
    <property type="entry name" value="DEHYDROGENASE_REDUCTASE FAMILY PROTEIN, PUTATIVE (AFU_ORTHOLOGUE AFUA_3G08550)-RELATED"/>
    <property type="match status" value="1"/>
</dbReference>
<keyword evidence="3" id="KW-0560">Oxidoreductase</keyword>
<accession>F0X7Q0</accession>
<evidence type="ECO:0000313" key="4">
    <source>
        <dbReference type="EMBL" id="EFX06668.1"/>
    </source>
</evidence>
<name>F0X7Q0_GROCL</name>
<dbReference type="PRINTS" id="PR00081">
    <property type="entry name" value="GDHRDH"/>
</dbReference>
<dbReference type="PANTHER" id="PTHR24320">
    <property type="entry name" value="RETINOL DEHYDROGENASE"/>
    <property type="match status" value="1"/>
</dbReference>
<dbReference type="RefSeq" id="XP_014176150.1">
    <property type="nucleotide sequence ID" value="XM_014320675.1"/>
</dbReference>